<sequence length="67" mass="7928">MKFVVYRAKLYSQGQDYKGENIDKNQLYKFIYDQKYLCYRIQHPSTIRGKVAALAARKKLISLLPEI</sequence>
<dbReference type="Proteomes" id="UP000451048">
    <property type="component" value="Unassembled WGS sequence"/>
</dbReference>
<evidence type="ECO:0000313" key="2">
    <source>
        <dbReference type="Proteomes" id="UP000451048"/>
    </source>
</evidence>
<protein>
    <submittedName>
        <fullName evidence="1">Uncharacterized protein</fullName>
    </submittedName>
</protein>
<dbReference type="AlphaFoldDB" id="A0AAJ2YTR2"/>
<reference evidence="1 2" key="1">
    <citation type="submission" date="2019-12" db="EMBL/GenBank/DDBJ databases">
        <title>Acinetobacter haemolyticus comparative genomics.</title>
        <authorList>
            <person name="Castro-Jaimes S."/>
            <person name="Bello-Lopez E."/>
            <person name="Velazquez-Acosta C."/>
            <person name="Volkow-Fernandez P."/>
            <person name="Lozano-Zarain P."/>
            <person name="Castillo Ramirez S."/>
            <person name="Cevallos M.A."/>
        </authorList>
    </citation>
    <scope>NUCLEOTIDE SEQUENCE [LARGE SCALE GENOMIC DNA]</scope>
    <source>
        <strain evidence="1 2">AN10</strain>
    </source>
</reference>
<comment type="caution">
    <text evidence="1">The sequence shown here is derived from an EMBL/GenBank/DDBJ whole genome shotgun (WGS) entry which is preliminary data.</text>
</comment>
<proteinExistence type="predicted"/>
<organism evidence="1 2">
    <name type="scientific">Acinetobacter haemolyticus</name>
    <dbReference type="NCBI Taxonomy" id="29430"/>
    <lineage>
        <taxon>Bacteria</taxon>
        <taxon>Pseudomonadati</taxon>
        <taxon>Pseudomonadota</taxon>
        <taxon>Gammaproteobacteria</taxon>
        <taxon>Moraxellales</taxon>
        <taxon>Moraxellaceae</taxon>
        <taxon>Acinetobacter</taxon>
    </lineage>
</organism>
<dbReference type="EMBL" id="WTTO01000040">
    <property type="protein sequence ID" value="NAR74286.1"/>
    <property type="molecule type" value="Genomic_DNA"/>
</dbReference>
<name>A0AAJ2YTR2_ACIHA</name>
<accession>A0AAJ2YTR2</accession>
<evidence type="ECO:0000313" key="1">
    <source>
        <dbReference type="EMBL" id="NAR74286.1"/>
    </source>
</evidence>
<gene>
    <name evidence="1" type="ORF">GPS52_12445</name>
</gene>